<comment type="function">
    <text evidence="6">Catalyzes the methylation of C-1 in precorrin-5 and the subsequent extrusion of acetic acid from the resulting intermediate to form cobalt-precorrin-6A.</text>
</comment>
<feature type="domain" description="Tetrapyrrole methylase" evidence="7">
    <location>
        <begin position="5"/>
        <end position="228"/>
    </location>
</feature>
<name>A0A9W6JKQ5_9HYPH</name>
<dbReference type="SUPFAM" id="SSF53790">
    <property type="entry name" value="Tetrapyrrole methylase"/>
    <property type="match status" value="1"/>
</dbReference>
<dbReference type="AlphaFoldDB" id="A0A9W6JKQ5"/>
<dbReference type="CDD" id="cd11643">
    <property type="entry name" value="Precorrin-6A-synthase"/>
    <property type="match status" value="1"/>
</dbReference>
<comment type="pathway">
    <text evidence="1">Cofactor biosynthesis; adenosylcobalamin biosynthesis.</text>
</comment>
<dbReference type="Gene3D" id="3.30.950.10">
    <property type="entry name" value="Methyltransferase, Cobalt-precorrin-4 Transmethylase, Domain 2"/>
    <property type="match status" value="1"/>
</dbReference>
<dbReference type="PANTHER" id="PTHR43467:SF1">
    <property type="entry name" value="PRECORRIN-6A SYNTHASE [DEACETYLATING]"/>
    <property type="match status" value="1"/>
</dbReference>
<dbReference type="Gene3D" id="3.40.1010.10">
    <property type="entry name" value="Cobalt-precorrin-4 Transmethylase, Domain 1"/>
    <property type="match status" value="1"/>
</dbReference>
<dbReference type="GO" id="GO:0032259">
    <property type="term" value="P:methylation"/>
    <property type="evidence" value="ECO:0007669"/>
    <property type="project" value="UniProtKB-KW"/>
</dbReference>
<dbReference type="InterPro" id="IPR014776">
    <property type="entry name" value="4pyrrole_Mease_sub2"/>
</dbReference>
<proteinExistence type="predicted"/>
<dbReference type="GO" id="GO:0009236">
    <property type="term" value="P:cobalamin biosynthetic process"/>
    <property type="evidence" value="ECO:0007669"/>
    <property type="project" value="UniProtKB-KW"/>
</dbReference>
<dbReference type="Proteomes" id="UP001143364">
    <property type="component" value="Unassembled WGS sequence"/>
</dbReference>
<evidence type="ECO:0000313" key="9">
    <source>
        <dbReference type="Proteomes" id="UP001143364"/>
    </source>
</evidence>
<evidence type="ECO:0000256" key="3">
    <source>
        <dbReference type="ARBA" id="ARBA00022603"/>
    </source>
</evidence>
<dbReference type="InterPro" id="IPR035996">
    <property type="entry name" value="4pyrrol_Methylase_sf"/>
</dbReference>
<evidence type="ECO:0000256" key="4">
    <source>
        <dbReference type="ARBA" id="ARBA00022679"/>
    </source>
</evidence>
<evidence type="ECO:0000256" key="2">
    <source>
        <dbReference type="ARBA" id="ARBA00022573"/>
    </source>
</evidence>
<dbReference type="InterPro" id="IPR014777">
    <property type="entry name" value="4pyrrole_Mease_sub1"/>
</dbReference>
<evidence type="ECO:0000256" key="1">
    <source>
        <dbReference type="ARBA" id="ARBA00004953"/>
    </source>
</evidence>
<dbReference type="Pfam" id="PF00590">
    <property type="entry name" value="TP_methylase"/>
    <property type="match status" value="1"/>
</dbReference>
<dbReference type="NCBIfam" id="TIGR02434">
    <property type="entry name" value="CobF"/>
    <property type="match status" value="1"/>
</dbReference>
<dbReference type="InterPro" id="IPR000878">
    <property type="entry name" value="4pyrrol_Mease"/>
</dbReference>
<comment type="catalytic activity">
    <reaction evidence="6">
        <text>precorrin-5 + S-adenosyl-L-methionine + H2O = precorrin-6A + acetate + S-adenosyl-L-homocysteine + 2 H(+)</text>
        <dbReference type="Rhea" id="RHEA:18261"/>
        <dbReference type="ChEBI" id="CHEBI:15377"/>
        <dbReference type="ChEBI" id="CHEBI:15378"/>
        <dbReference type="ChEBI" id="CHEBI:30089"/>
        <dbReference type="ChEBI" id="CHEBI:57856"/>
        <dbReference type="ChEBI" id="CHEBI:59789"/>
        <dbReference type="ChEBI" id="CHEBI:77871"/>
        <dbReference type="ChEBI" id="CHEBI:77872"/>
        <dbReference type="EC" id="2.1.1.152"/>
    </reaction>
</comment>
<dbReference type="PANTHER" id="PTHR43467">
    <property type="entry name" value="COBALT-PRECORRIN-2 C(20)-METHYLTRANSFERASE"/>
    <property type="match status" value="1"/>
</dbReference>
<dbReference type="EMBL" id="BSFK01000016">
    <property type="protein sequence ID" value="GLK77303.1"/>
    <property type="molecule type" value="Genomic_DNA"/>
</dbReference>
<keyword evidence="4 6" id="KW-0808">Transferase</keyword>
<dbReference type="PIRSF" id="PIRSF036525">
    <property type="entry name" value="CobF"/>
    <property type="match status" value="1"/>
</dbReference>
<keyword evidence="3 6" id="KW-0489">Methyltransferase</keyword>
<keyword evidence="2" id="KW-0169">Cobalamin biosynthesis</keyword>
<evidence type="ECO:0000256" key="6">
    <source>
        <dbReference type="PIRNR" id="PIRNR036525"/>
    </source>
</evidence>
<reference evidence="8" key="2">
    <citation type="submission" date="2023-01" db="EMBL/GenBank/DDBJ databases">
        <authorList>
            <person name="Sun Q."/>
            <person name="Evtushenko L."/>
        </authorList>
    </citation>
    <scope>NUCLEOTIDE SEQUENCE</scope>
    <source>
        <strain evidence="8">VKM B-2555</strain>
    </source>
</reference>
<reference evidence="8" key="1">
    <citation type="journal article" date="2014" name="Int. J. Syst. Evol. Microbiol.">
        <title>Complete genome sequence of Corynebacterium casei LMG S-19264T (=DSM 44701T), isolated from a smear-ripened cheese.</title>
        <authorList>
            <consortium name="US DOE Joint Genome Institute (JGI-PGF)"/>
            <person name="Walter F."/>
            <person name="Albersmeier A."/>
            <person name="Kalinowski J."/>
            <person name="Ruckert C."/>
        </authorList>
    </citation>
    <scope>NUCLEOTIDE SEQUENCE</scope>
    <source>
        <strain evidence="8">VKM B-2555</strain>
    </source>
</reference>
<evidence type="ECO:0000256" key="5">
    <source>
        <dbReference type="ARBA" id="ARBA00022691"/>
    </source>
</evidence>
<organism evidence="8 9">
    <name type="scientific">Methylopila jiangsuensis</name>
    <dbReference type="NCBI Taxonomy" id="586230"/>
    <lineage>
        <taxon>Bacteria</taxon>
        <taxon>Pseudomonadati</taxon>
        <taxon>Pseudomonadota</taxon>
        <taxon>Alphaproteobacteria</taxon>
        <taxon>Hyphomicrobiales</taxon>
        <taxon>Methylopilaceae</taxon>
        <taxon>Methylopila</taxon>
    </lineage>
</organism>
<keyword evidence="9" id="KW-1185">Reference proteome</keyword>
<dbReference type="GO" id="GO:0043819">
    <property type="term" value="F:precorrin-6A synthase (deacetylating) activity"/>
    <property type="evidence" value="ECO:0007669"/>
    <property type="project" value="UniProtKB-EC"/>
</dbReference>
<evidence type="ECO:0000259" key="7">
    <source>
        <dbReference type="Pfam" id="PF00590"/>
    </source>
</evidence>
<accession>A0A9W6JKQ5</accession>
<evidence type="ECO:0000313" key="8">
    <source>
        <dbReference type="EMBL" id="GLK77303.1"/>
    </source>
</evidence>
<comment type="caution">
    <text evidence="8">The sequence shown here is derived from an EMBL/GenBank/DDBJ whole genome shotgun (WGS) entry which is preliminary data.</text>
</comment>
<dbReference type="InterPro" id="IPR012797">
    <property type="entry name" value="CobF"/>
</dbReference>
<sequence>MAKTIKIIGIGAGDPSHVTLQAVEALNTVDVFFLMEKGPSKDDLLALRREVCRRYIRADRTYRFAEGTTPERDRGAADYLAAVDDLNDRKGAAVERLIAEEMADGECAGYLAWGDPALYDSTIRIIRTIAESGRHDIVWEVIPGVSSLQALTARHKVTLNSIGRPVLITTGRRLAADGFPTNTDSVAVMLDAENSFLAFRDDPSVEIYWGAYVGAANEIRITGPVGEVADEIVRRRTEARAANGWIMDSYLLRRTTLP</sequence>
<dbReference type="RefSeq" id="WP_271205158.1">
    <property type="nucleotide sequence ID" value="NZ_BSFK01000016.1"/>
</dbReference>
<keyword evidence="5 6" id="KW-0949">S-adenosyl-L-methionine</keyword>
<dbReference type="EC" id="2.1.1.152" evidence="6"/>
<protein>
    <recommendedName>
        <fullName evidence="6">Precorrin-6A synthase [deacetylating]</fullName>
        <ecNumber evidence="6">2.1.1.152</ecNumber>
    </recommendedName>
</protein>
<gene>
    <name evidence="8" type="ORF">GCM10008171_25570</name>
</gene>